<feature type="compositionally biased region" description="Basic and acidic residues" evidence="9">
    <location>
        <begin position="667"/>
        <end position="676"/>
    </location>
</feature>
<keyword evidence="6" id="KW-0862">Zinc</keyword>
<feature type="compositionally biased region" description="Basic and acidic residues" evidence="9">
    <location>
        <begin position="413"/>
        <end position="427"/>
    </location>
</feature>
<dbReference type="PANTHER" id="PTHR48225">
    <property type="entry name" value="HORMA DOMAIN-CONTAINING PROTEIN 1"/>
    <property type="match status" value="1"/>
</dbReference>
<dbReference type="InterPro" id="IPR019787">
    <property type="entry name" value="Znf_PHD-finger"/>
</dbReference>
<dbReference type="InterPro" id="IPR011011">
    <property type="entry name" value="Znf_FYVE_PHD"/>
</dbReference>
<dbReference type="GO" id="GO:0005694">
    <property type="term" value="C:chromosome"/>
    <property type="evidence" value="ECO:0007669"/>
    <property type="project" value="UniProtKB-SubCell"/>
</dbReference>
<dbReference type="Gene3D" id="3.30.900.10">
    <property type="entry name" value="HORMA domain"/>
    <property type="match status" value="1"/>
</dbReference>
<dbReference type="InterPro" id="IPR019786">
    <property type="entry name" value="Zinc_finger_PHD-type_CS"/>
</dbReference>
<dbReference type="PROSITE" id="PS50815">
    <property type="entry name" value="HORMA"/>
    <property type="match status" value="1"/>
</dbReference>
<comment type="subcellular location">
    <subcellularLocation>
        <location evidence="2">Chromosome</location>
    </subcellularLocation>
    <subcellularLocation>
        <location evidence="1">Nucleus</location>
    </subcellularLocation>
</comment>
<dbReference type="EMBL" id="JAPDMZ010000025">
    <property type="protein sequence ID" value="KAK0555675.1"/>
    <property type="molecule type" value="Genomic_DNA"/>
</dbReference>
<evidence type="ECO:0000313" key="12">
    <source>
        <dbReference type="Proteomes" id="UP001176517"/>
    </source>
</evidence>
<keyword evidence="3" id="KW-0158">Chromosome</keyword>
<evidence type="ECO:0000256" key="6">
    <source>
        <dbReference type="ARBA" id="ARBA00022833"/>
    </source>
</evidence>
<dbReference type="InterPro" id="IPR001965">
    <property type="entry name" value="Znf_PHD"/>
</dbReference>
<feature type="compositionally biased region" description="Basic and acidic residues" evidence="9">
    <location>
        <begin position="978"/>
        <end position="995"/>
    </location>
</feature>
<dbReference type="SUPFAM" id="SSF57903">
    <property type="entry name" value="FYVE/PHD zinc finger"/>
    <property type="match status" value="1"/>
</dbReference>
<evidence type="ECO:0000256" key="7">
    <source>
        <dbReference type="ARBA" id="ARBA00023242"/>
    </source>
</evidence>
<organism evidence="11 12">
    <name type="scientific">Tilletia horrida</name>
    <dbReference type="NCBI Taxonomy" id="155126"/>
    <lineage>
        <taxon>Eukaryota</taxon>
        <taxon>Fungi</taxon>
        <taxon>Dikarya</taxon>
        <taxon>Basidiomycota</taxon>
        <taxon>Ustilaginomycotina</taxon>
        <taxon>Exobasidiomycetes</taxon>
        <taxon>Tilletiales</taxon>
        <taxon>Tilletiaceae</taxon>
        <taxon>Tilletia</taxon>
    </lineage>
</organism>
<dbReference type="GO" id="GO:0007130">
    <property type="term" value="P:synaptonemal complex assembly"/>
    <property type="evidence" value="ECO:0007669"/>
    <property type="project" value="TreeGrafter"/>
</dbReference>
<dbReference type="SMART" id="SM00249">
    <property type="entry name" value="PHD"/>
    <property type="match status" value="1"/>
</dbReference>
<feature type="compositionally biased region" description="Polar residues" evidence="9">
    <location>
        <begin position="612"/>
        <end position="625"/>
    </location>
</feature>
<evidence type="ECO:0000256" key="9">
    <source>
        <dbReference type="SAM" id="MobiDB-lite"/>
    </source>
</evidence>
<dbReference type="Gene3D" id="3.30.40.10">
    <property type="entry name" value="Zinc/RING finger domain, C3HC4 (zinc finger)"/>
    <property type="match status" value="1"/>
</dbReference>
<name>A0AAN6JTM9_9BASI</name>
<keyword evidence="8" id="KW-0469">Meiosis</keyword>
<protein>
    <recommendedName>
        <fullName evidence="10">HORMA domain-containing protein</fullName>
    </recommendedName>
</protein>
<feature type="region of interest" description="Disordered" evidence="9">
    <location>
        <begin position="408"/>
        <end position="431"/>
    </location>
</feature>
<dbReference type="Pfam" id="PF00628">
    <property type="entry name" value="PHD"/>
    <property type="match status" value="1"/>
</dbReference>
<dbReference type="SUPFAM" id="SSF56019">
    <property type="entry name" value="The spindle assembly checkpoint protein mad2"/>
    <property type="match status" value="1"/>
</dbReference>
<keyword evidence="7" id="KW-0539">Nucleus</keyword>
<dbReference type="InterPro" id="IPR003511">
    <property type="entry name" value="HORMA_dom"/>
</dbReference>
<dbReference type="InterPro" id="IPR036570">
    <property type="entry name" value="HORMA_dom_sf"/>
</dbReference>
<dbReference type="PROSITE" id="PS01359">
    <property type="entry name" value="ZF_PHD_1"/>
    <property type="match status" value="1"/>
</dbReference>
<sequence length="1014" mass="110906">MQRMRPQRQRNAQKQGQQQQQKEAQATDQIQETALITAEQSLRTVKKLVETSIGCLMYLRGFFDDQNFEDELVQNSMIAGDAAASSGSVRNDAPIKVKRLKKGVTKESDIIMKLWEEGIQDALDKNYLSSLILGIYLDENNDNELVEAYTFNFTYGQIEGINRKVPILNLASSMQNFNIYDQGAGARTAADGSAENLSAPKIKTIIDVRRQIQLLIRALITMAQSFQDLPRKRFLTMRLKYTDDVPIDYEPPGFVGGESKERLLFSTASIADRPDQINIGSLDTGFHGADRRANSMSIHLATLAPFLRRAQVVQGMTVFDIQRADEALQAQDAAERRVIWDAEEPASTHRDNTVDADAVGEPDLGLTEAERRKRDALHAFNRRLGLETNTVSEPVGVRLADGKVAPVPPSAIRKVEDRQEKRDRGEPVSDDEDLYEPVSFVLKHIKEETQNVMTPNLANALIAESIISPLGGMAATTITGTSRVTERSQPRHEPAPPSDFSMQELHEQAGDVRDTPADRLKDIMSSSTGAYPSSPLANRIASGSNENKTAEAATELRGGDVPMELDQPDRNLEQHVEDDVPALGDQLGDNPVDHISMTIDADETQEHVAAPETSNSVKSFPPSQQGREEDDQDDTIKNRLSPASKTSSQENAADVPSSGSQRSLRPRKTEAVKESETASQQTLSKCEKGKKAAKTKNGKEKGSADRAAMTMTCACDDPGEGGLIMECDICNAWVHAACYGYRGIKENDLPEIFECYSCRVKNADLLTEDEKTKILAELGTLALTRHALDLLYTDGWPGDRNKFAKLIGASLNNARSILKVCESEGFIRHGADGAEATGGNRSAKTKAKAIAAKSVTVLKGKAPREKLVQGYFTAGEGAEKEIMKPMSDSVASSQVPKDDVQALITRTESLNMTQKAPEAPNRPTGSSSQTAIAHLTSTTAFSPIRTNLPASTRRSARLSSPVHQKNDAANSPRSASKRKADESENLNEHGLAELAKKRRAKTSRQGLKIALGDY</sequence>
<dbReference type="GO" id="GO:0008270">
    <property type="term" value="F:zinc ion binding"/>
    <property type="evidence" value="ECO:0007669"/>
    <property type="project" value="UniProtKB-KW"/>
</dbReference>
<reference evidence="11" key="1">
    <citation type="journal article" date="2023" name="PhytoFront">
        <title>Draft Genome Resources of Seven Strains of Tilletia horrida, Causal Agent of Kernel Smut of Rice.</title>
        <authorList>
            <person name="Khanal S."/>
            <person name="Antony Babu S."/>
            <person name="Zhou X.G."/>
        </authorList>
    </citation>
    <scope>NUCLEOTIDE SEQUENCE</scope>
    <source>
        <strain evidence="11">TX6</strain>
    </source>
</reference>
<evidence type="ECO:0000256" key="1">
    <source>
        <dbReference type="ARBA" id="ARBA00004123"/>
    </source>
</evidence>
<evidence type="ECO:0000313" key="11">
    <source>
        <dbReference type="EMBL" id="KAK0555675.1"/>
    </source>
</evidence>
<proteinExistence type="predicted"/>
<evidence type="ECO:0000256" key="4">
    <source>
        <dbReference type="ARBA" id="ARBA00022723"/>
    </source>
</evidence>
<feature type="region of interest" description="Disordered" evidence="9">
    <location>
        <begin position="525"/>
        <end position="566"/>
    </location>
</feature>
<dbReference type="GO" id="GO:0005634">
    <property type="term" value="C:nucleus"/>
    <property type="evidence" value="ECO:0007669"/>
    <property type="project" value="UniProtKB-SubCell"/>
</dbReference>
<feature type="region of interest" description="Disordered" evidence="9">
    <location>
        <begin position="907"/>
        <end position="1014"/>
    </location>
</feature>
<feature type="region of interest" description="Disordered" evidence="9">
    <location>
        <begin position="481"/>
        <end position="501"/>
    </location>
</feature>
<dbReference type="Proteomes" id="UP001176517">
    <property type="component" value="Unassembled WGS sequence"/>
</dbReference>
<feature type="compositionally biased region" description="Polar residues" evidence="9">
    <location>
        <begin position="923"/>
        <end position="974"/>
    </location>
</feature>
<accession>A0AAN6JTM9</accession>
<feature type="region of interest" description="Disordered" evidence="9">
    <location>
        <begin position="1"/>
        <end position="26"/>
    </location>
</feature>
<comment type="caution">
    <text evidence="11">The sequence shown here is derived from an EMBL/GenBank/DDBJ whole genome shotgun (WGS) entry which is preliminary data.</text>
</comment>
<dbReference type="PANTHER" id="PTHR48225:SF7">
    <property type="entry name" value="MEIOSIS-SPECIFIC PROTEIN HOP1"/>
    <property type="match status" value="1"/>
</dbReference>
<dbReference type="GO" id="GO:0051598">
    <property type="term" value="P:meiotic recombination checkpoint signaling"/>
    <property type="evidence" value="ECO:0007669"/>
    <property type="project" value="TreeGrafter"/>
</dbReference>
<keyword evidence="5" id="KW-0863">Zinc-finger</keyword>
<dbReference type="Pfam" id="PF02301">
    <property type="entry name" value="HORMA"/>
    <property type="match status" value="1"/>
</dbReference>
<keyword evidence="12" id="KW-1185">Reference proteome</keyword>
<feature type="compositionally biased region" description="Low complexity" evidence="9">
    <location>
        <begin position="9"/>
        <end position="26"/>
    </location>
</feature>
<evidence type="ECO:0000256" key="2">
    <source>
        <dbReference type="ARBA" id="ARBA00004286"/>
    </source>
</evidence>
<feature type="region of interest" description="Disordered" evidence="9">
    <location>
        <begin position="606"/>
        <end position="703"/>
    </location>
</feature>
<dbReference type="InterPro" id="IPR051294">
    <property type="entry name" value="HORMA_MeioticProgression"/>
</dbReference>
<evidence type="ECO:0000256" key="3">
    <source>
        <dbReference type="ARBA" id="ARBA00022454"/>
    </source>
</evidence>
<dbReference type="AlphaFoldDB" id="A0AAN6JTM9"/>
<feature type="domain" description="HORMA" evidence="10">
    <location>
        <begin position="39"/>
        <end position="293"/>
    </location>
</feature>
<feature type="compositionally biased region" description="Basic and acidic residues" evidence="9">
    <location>
        <begin position="484"/>
        <end position="494"/>
    </location>
</feature>
<evidence type="ECO:0000256" key="5">
    <source>
        <dbReference type="ARBA" id="ARBA00022771"/>
    </source>
</evidence>
<dbReference type="InterPro" id="IPR013083">
    <property type="entry name" value="Znf_RING/FYVE/PHD"/>
</dbReference>
<evidence type="ECO:0000259" key="10">
    <source>
        <dbReference type="PROSITE" id="PS50815"/>
    </source>
</evidence>
<keyword evidence="4" id="KW-0479">Metal-binding</keyword>
<gene>
    <name evidence="11" type="ORF">OC846_001640</name>
</gene>
<feature type="compositionally biased region" description="Polar residues" evidence="9">
    <location>
        <begin position="641"/>
        <end position="663"/>
    </location>
</feature>
<evidence type="ECO:0000256" key="8">
    <source>
        <dbReference type="ARBA" id="ARBA00023254"/>
    </source>
</evidence>